<dbReference type="EMBL" id="MN740472">
    <property type="protein sequence ID" value="QHU28423.1"/>
    <property type="molecule type" value="Genomic_DNA"/>
</dbReference>
<protein>
    <recommendedName>
        <fullName evidence="2">RING-type domain-containing protein</fullName>
    </recommendedName>
</protein>
<evidence type="ECO:0000256" key="1">
    <source>
        <dbReference type="SAM" id="MobiDB-lite"/>
    </source>
</evidence>
<proteinExistence type="predicted"/>
<name>A0A6C0LCU9_9ZZZZ</name>
<dbReference type="SUPFAM" id="SSF57850">
    <property type="entry name" value="RING/U-box"/>
    <property type="match status" value="1"/>
</dbReference>
<organism evidence="3">
    <name type="scientific">viral metagenome</name>
    <dbReference type="NCBI Taxonomy" id="1070528"/>
    <lineage>
        <taxon>unclassified sequences</taxon>
        <taxon>metagenomes</taxon>
        <taxon>organismal metagenomes</taxon>
    </lineage>
</organism>
<dbReference type="InterPro" id="IPR013083">
    <property type="entry name" value="Znf_RING/FYVE/PHD"/>
</dbReference>
<dbReference type="Gene3D" id="3.30.40.10">
    <property type="entry name" value="Zinc/RING finger domain, C3HC4 (zinc finger)"/>
    <property type="match status" value="1"/>
</dbReference>
<dbReference type="PROSITE" id="PS50089">
    <property type="entry name" value="ZF_RING_2"/>
    <property type="match status" value="1"/>
</dbReference>
<dbReference type="Pfam" id="PF13639">
    <property type="entry name" value="zf-RING_2"/>
    <property type="match status" value="1"/>
</dbReference>
<feature type="compositionally biased region" description="Basic and acidic residues" evidence="1">
    <location>
        <begin position="213"/>
        <end position="226"/>
    </location>
</feature>
<sequence length="304" mass="35345">MSSRNHLSNDQRALLDIYVNLYSQNSRQIERMLELQQEITNCIVMLTNENYNRRNVPQTSGQIPLQQIPLQQIPLQQTPSRNRGTYYDEATGRIYINGLPYRIDYFNNESRPTNSGVDALWGNFENLYSNVVVRPTAEQIRIGTRNILFSQVLEPLNASCPISLEPFQESSQVTQIIGCGHLFHPANAQEWFDRNVRCPICRYDIRTRLRDTPAREETKEEGPLEETKEEETKEDEEDPLIEERYPTPIIDMSNNVLVNELTQLTETILGRFMNTNTRVQLNGENSRMTYDASRNEIVFQGFYL</sequence>
<accession>A0A6C0LCU9</accession>
<feature type="domain" description="RING-type" evidence="2">
    <location>
        <begin position="160"/>
        <end position="202"/>
    </location>
</feature>
<evidence type="ECO:0000259" key="2">
    <source>
        <dbReference type="PROSITE" id="PS50089"/>
    </source>
</evidence>
<feature type="compositionally biased region" description="Acidic residues" evidence="1">
    <location>
        <begin position="227"/>
        <end position="240"/>
    </location>
</feature>
<dbReference type="InterPro" id="IPR001841">
    <property type="entry name" value="Znf_RING"/>
</dbReference>
<reference evidence="3" key="1">
    <citation type="journal article" date="2020" name="Nature">
        <title>Giant virus diversity and host interactions through global metagenomics.</title>
        <authorList>
            <person name="Schulz F."/>
            <person name="Roux S."/>
            <person name="Paez-Espino D."/>
            <person name="Jungbluth S."/>
            <person name="Walsh D.A."/>
            <person name="Denef V.J."/>
            <person name="McMahon K.D."/>
            <person name="Konstantinidis K.T."/>
            <person name="Eloe-Fadrosh E.A."/>
            <person name="Kyrpides N.C."/>
            <person name="Woyke T."/>
        </authorList>
    </citation>
    <scope>NUCLEOTIDE SEQUENCE</scope>
    <source>
        <strain evidence="3">GVMAG-M-3300027770-73</strain>
    </source>
</reference>
<evidence type="ECO:0000313" key="3">
    <source>
        <dbReference type="EMBL" id="QHU28423.1"/>
    </source>
</evidence>
<dbReference type="AlphaFoldDB" id="A0A6C0LCU9"/>
<feature type="region of interest" description="Disordered" evidence="1">
    <location>
        <begin position="213"/>
        <end position="245"/>
    </location>
</feature>